<proteinExistence type="inferred from homology"/>
<evidence type="ECO:0000256" key="1">
    <source>
        <dbReference type="ARBA" id="ARBA00006722"/>
    </source>
</evidence>
<keyword evidence="5" id="KW-1015">Disulfide bond</keyword>
<reference evidence="6 7" key="1">
    <citation type="submission" date="2020-05" db="EMBL/GenBank/DDBJ databases">
        <authorList>
            <person name="Campoy J."/>
            <person name="Schneeberger K."/>
            <person name="Spophaly S."/>
        </authorList>
    </citation>
    <scope>NUCLEOTIDE SEQUENCE [LARGE SCALE GENOMIC DNA]</scope>
    <source>
        <strain evidence="6">PruArmRojPasFocal</strain>
    </source>
</reference>
<evidence type="ECO:0000313" key="6">
    <source>
        <dbReference type="EMBL" id="CAB4286917.1"/>
    </source>
</evidence>
<gene>
    <name evidence="6" type="ORF">CURHAP_LOCUS44688</name>
</gene>
<dbReference type="Proteomes" id="UP000507222">
    <property type="component" value="Unassembled WGS sequence"/>
</dbReference>
<evidence type="ECO:0000256" key="4">
    <source>
        <dbReference type="ARBA" id="ARBA00022821"/>
    </source>
</evidence>
<dbReference type="AlphaFoldDB" id="A0A6J5VH03"/>
<comment type="similarity">
    <text evidence="1">Belongs to the DEFL family.</text>
</comment>
<keyword evidence="2" id="KW-0929">Antimicrobial</keyword>
<dbReference type="EMBL" id="CAEKDK010000007">
    <property type="protein sequence ID" value="CAB4286917.1"/>
    <property type="molecule type" value="Genomic_DNA"/>
</dbReference>
<dbReference type="Pfam" id="PF07333">
    <property type="entry name" value="SLR1-BP"/>
    <property type="match status" value="1"/>
</dbReference>
<dbReference type="InterPro" id="IPR010851">
    <property type="entry name" value="DEFL"/>
</dbReference>
<name>A0A6J5VH03_PRUAR</name>
<evidence type="ECO:0000313" key="7">
    <source>
        <dbReference type="Proteomes" id="UP000507222"/>
    </source>
</evidence>
<dbReference type="GO" id="GO:0050832">
    <property type="term" value="P:defense response to fungus"/>
    <property type="evidence" value="ECO:0007669"/>
    <property type="project" value="UniProtKB-KW"/>
</dbReference>
<accession>A0A6J5VH03</accession>
<evidence type="ECO:0000256" key="5">
    <source>
        <dbReference type="ARBA" id="ARBA00023157"/>
    </source>
</evidence>
<keyword evidence="3" id="KW-0295">Fungicide</keyword>
<dbReference type="GO" id="GO:0031640">
    <property type="term" value="P:killing of cells of another organism"/>
    <property type="evidence" value="ECO:0007669"/>
    <property type="project" value="UniProtKB-KW"/>
</dbReference>
<protein>
    <submittedName>
        <fullName evidence="6">Uncharacterized protein</fullName>
    </submittedName>
</protein>
<organism evidence="6 7">
    <name type="scientific">Prunus armeniaca</name>
    <name type="common">Apricot</name>
    <name type="synonym">Armeniaca vulgaris</name>
    <dbReference type="NCBI Taxonomy" id="36596"/>
    <lineage>
        <taxon>Eukaryota</taxon>
        <taxon>Viridiplantae</taxon>
        <taxon>Streptophyta</taxon>
        <taxon>Embryophyta</taxon>
        <taxon>Tracheophyta</taxon>
        <taxon>Spermatophyta</taxon>
        <taxon>Magnoliopsida</taxon>
        <taxon>eudicotyledons</taxon>
        <taxon>Gunneridae</taxon>
        <taxon>Pentapetalae</taxon>
        <taxon>rosids</taxon>
        <taxon>fabids</taxon>
        <taxon>Rosales</taxon>
        <taxon>Rosaceae</taxon>
        <taxon>Amygdaloideae</taxon>
        <taxon>Amygdaleae</taxon>
        <taxon>Prunus</taxon>
    </lineage>
</organism>
<keyword evidence="4" id="KW-0611">Plant defense</keyword>
<evidence type="ECO:0000256" key="2">
    <source>
        <dbReference type="ARBA" id="ARBA00022529"/>
    </source>
</evidence>
<evidence type="ECO:0000256" key="3">
    <source>
        <dbReference type="ARBA" id="ARBA00022577"/>
    </source>
</evidence>
<sequence>MPKLNRIALDILCGKGNKIVHFYKFDDFAVALNNQNVPQAYAQKRCEEQLYSSGCTLLDCGKKCWDKHHDAGHTCVANVAQIDYACYCMFNC</sequence>